<dbReference type="PRINTS" id="PR00081">
    <property type="entry name" value="GDHRDH"/>
</dbReference>
<evidence type="ECO:0000313" key="4">
    <source>
        <dbReference type="Proteomes" id="UP000260991"/>
    </source>
</evidence>
<evidence type="ECO:0000256" key="1">
    <source>
        <dbReference type="ARBA" id="ARBA00006484"/>
    </source>
</evidence>
<dbReference type="AlphaFoldDB" id="A0A3E2TYB1"/>
<dbReference type="GO" id="GO:0008206">
    <property type="term" value="P:bile acid metabolic process"/>
    <property type="evidence" value="ECO:0007669"/>
    <property type="project" value="UniProtKB-ARBA"/>
</dbReference>
<dbReference type="CDD" id="cd05233">
    <property type="entry name" value="SDR_c"/>
    <property type="match status" value="1"/>
</dbReference>
<dbReference type="PRINTS" id="PR00080">
    <property type="entry name" value="SDRFAMILY"/>
</dbReference>
<gene>
    <name evidence="3" type="ORF">DWZ46_13950</name>
</gene>
<keyword evidence="2" id="KW-0560">Oxidoreductase</keyword>
<dbReference type="Pfam" id="PF13561">
    <property type="entry name" value="adh_short_C2"/>
    <property type="match status" value="1"/>
</dbReference>
<name>A0A3E2TYB1_9FIRM</name>
<dbReference type="InterPro" id="IPR036291">
    <property type="entry name" value="NAD(P)-bd_dom_sf"/>
</dbReference>
<evidence type="ECO:0000256" key="2">
    <source>
        <dbReference type="ARBA" id="ARBA00023002"/>
    </source>
</evidence>
<sequence>MMNLNNYVAVITGGASGIGEATVRLFIERGAKVVIVDLNEERGSALEAELGERAWFYKADVSDSAQVQAMFQAIEEKYGVVDVLYNNAAYSLSKTLWDTTEEDWDRVMRVNLKGYFLCAKYALPLMKKSSHGSIICTGSELGVVGCVESLAYNTSKGGVIQFAKSLALELAPFGIRVNVVCPSGTETPAFIKDMSRTGNYEAEVARLISSYPLKRLGQPIDMAYAVAFFASEESSFITGTHLMVDGGYTAQ</sequence>
<evidence type="ECO:0000313" key="3">
    <source>
        <dbReference type="EMBL" id="RGB85662.1"/>
    </source>
</evidence>
<comment type="caution">
    <text evidence="3">The sequence shown here is derived from an EMBL/GenBank/DDBJ whole genome shotgun (WGS) entry which is preliminary data.</text>
</comment>
<dbReference type="PROSITE" id="PS00061">
    <property type="entry name" value="ADH_SHORT"/>
    <property type="match status" value="1"/>
</dbReference>
<dbReference type="NCBIfam" id="NF005559">
    <property type="entry name" value="PRK07231.1"/>
    <property type="match status" value="1"/>
</dbReference>
<dbReference type="InterPro" id="IPR020904">
    <property type="entry name" value="Sc_DH/Rdtase_CS"/>
</dbReference>
<dbReference type="PANTHER" id="PTHR24321">
    <property type="entry name" value="DEHYDROGENASES, SHORT CHAIN"/>
    <property type="match status" value="1"/>
</dbReference>
<dbReference type="Gene3D" id="3.40.50.720">
    <property type="entry name" value="NAD(P)-binding Rossmann-like Domain"/>
    <property type="match status" value="1"/>
</dbReference>
<dbReference type="InterPro" id="IPR002347">
    <property type="entry name" value="SDR_fam"/>
</dbReference>
<dbReference type="EMBL" id="QVER01000027">
    <property type="protein sequence ID" value="RGB85662.1"/>
    <property type="molecule type" value="Genomic_DNA"/>
</dbReference>
<proteinExistence type="inferred from homology"/>
<comment type="similarity">
    <text evidence="1">Belongs to the short-chain dehydrogenases/reductases (SDR) family.</text>
</comment>
<dbReference type="PANTHER" id="PTHR24321:SF8">
    <property type="entry name" value="ESTRADIOL 17-BETA-DEHYDROGENASE 8-RELATED"/>
    <property type="match status" value="1"/>
</dbReference>
<protein>
    <submittedName>
        <fullName evidence="3">SDR family oxidoreductase</fullName>
    </submittedName>
</protein>
<dbReference type="GO" id="GO:0016491">
    <property type="term" value="F:oxidoreductase activity"/>
    <property type="evidence" value="ECO:0007669"/>
    <property type="project" value="UniProtKB-KW"/>
</dbReference>
<accession>A0A3E2TYB1</accession>
<dbReference type="SUPFAM" id="SSF51735">
    <property type="entry name" value="NAD(P)-binding Rossmann-fold domains"/>
    <property type="match status" value="1"/>
</dbReference>
<organism evidence="3 4">
    <name type="scientific">Faecalibacterium prausnitzii</name>
    <dbReference type="NCBI Taxonomy" id="853"/>
    <lineage>
        <taxon>Bacteria</taxon>
        <taxon>Bacillati</taxon>
        <taxon>Bacillota</taxon>
        <taxon>Clostridia</taxon>
        <taxon>Eubacteriales</taxon>
        <taxon>Oscillospiraceae</taxon>
        <taxon>Faecalibacterium</taxon>
    </lineage>
</organism>
<reference evidence="3 4" key="1">
    <citation type="submission" date="2018-08" db="EMBL/GenBank/DDBJ databases">
        <title>A genome reference for cultivated species of the human gut microbiota.</title>
        <authorList>
            <person name="Zou Y."/>
            <person name="Xue W."/>
            <person name="Luo G."/>
        </authorList>
    </citation>
    <scope>NUCLEOTIDE SEQUENCE [LARGE SCALE GENOMIC DNA]</scope>
    <source>
        <strain evidence="3 4">AF32-8AC</strain>
    </source>
</reference>
<dbReference type="Proteomes" id="UP000260991">
    <property type="component" value="Unassembled WGS sequence"/>
</dbReference>
<dbReference type="FunFam" id="3.40.50.720:FF:000084">
    <property type="entry name" value="Short-chain dehydrogenase reductase"/>
    <property type="match status" value="1"/>
</dbReference>